<evidence type="ECO:0000256" key="3">
    <source>
        <dbReference type="ARBA" id="ARBA00023014"/>
    </source>
</evidence>
<dbReference type="CDD" id="cd01335">
    <property type="entry name" value="Radical_SAM"/>
    <property type="match status" value="1"/>
</dbReference>
<dbReference type="Pfam" id="PF04055">
    <property type="entry name" value="Radical_SAM"/>
    <property type="match status" value="1"/>
</dbReference>
<protein>
    <submittedName>
        <fullName evidence="5">DNA repair photolyase</fullName>
    </submittedName>
</protein>
<dbReference type="EMBL" id="FNEB01000001">
    <property type="protein sequence ID" value="SDI04376.1"/>
    <property type="molecule type" value="Genomic_DNA"/>
</dbReference>
<evidence type="ECO:0000256" key="2">
    <source>
        <dbReference type="ARBA" id="ARBA00023004"/>
    </source>
</evidence>
<evidence type="ECO:0000256" key="1">
    <source>
        <dbReference type="ARBA" id="ARBA00022723"/>
    </source>
</evidence>
<keyword evidence="5" id="KW-0456">Lyase</keyword>
<dbReference type="SUPFAM" id="SSF102114">
    <property type="entry name" value="Radical SAM enzymes"/>
    <property type="match status" value="1"/>
</dbReference>
<evidence type="ECO:0000313" key="6">
    <source>
        <dbReference type="Proteomes" id="UP000199340"/>
    </source>
</evidence>
<dbReference type="PANTHER" id="PTHR43432">
    <property type="entry name" value="SLR0285 PROTEIN"/>
    <property type="match status" value="1"/>
</dbReference>
<dbReference type="NCBIfam" id="NF033668">
    <property type="entry name" value="rSAM_PA0069"/>
    <property type="match status" value="1"/>
</dbReference>
<reference evidence="5 6" key="1">
    <citation type="submission" date="2016-10" db="EMBL/GenBank/DDBJ databases">
        <authorList>
            <person name="de Groot N.N."/>
        </authorList>
    </citation>
    <scope>NUCLEOTIDE SEQUENCE [LARGE SCALE GENOMIC DNA]</scope>
    <source>
        <strain evidence="5 6">DSM 28010</strain>
    </source>
</reference>
<keyword evidence="6" id="KW-1185">Reference proteome</keyword>
<dbReference type="GO" id="GO:0046872">
    <property type="term" value="F:metal ion binding"/>
    <property type="evidence" value="ECO:0007669"/>
    <property type="project" value="UniProtKB-KW"/>
</dbReference>
<keyword evidence="3" id="KW-0411">Iron-sulfur</keyword>
<feature type="domain" description="Radical SAM core" evidence="4">
    <location>
        <begin position="50"/>
        <end position="287"/>
    </location>
</feature>
<name>A0A1G8HCI7_9RHOB</name>
<gene>
    <name evidence="5" type="ORF">SAMN05421850_101451</name>
</gene>
<dbReference type="STRING" id="490829.SAMN05421850_101451"/>
<dbReference type="SFLD" id="SFLDG01084">
    <property type="entry name" value="Uncharacterised_Radical_SAM_Su"/>
    <property type="match status" value="1"/>
</dbReference>
<keyword evidence="1" id="KW-0479">Metal-binding</keyword>
<dbReference type="GO" id="GO:0016829">
    <property type="term" value="F:lyase activity"/>
    <property type="evidence" value="ECO:0007669"/>
    <property type="project" value="UniProtKB-KW"/>
</dbReference>
<dbReference type="InterPro" id="IPR040086">
    <property type="entry name" value="MJ0683-like"/>
</dbReference>
<dbReference type="SFLD" id="SFLDS00029">
    <property type="entry name" value="Radical_SAM"/>
    <property type="match status" value="1"/>
</dbReference>
<sequence>MSGRFEPFERIETGTGWEGDGWDIPEPQKGWRTEVSLERPRSAITRNSSPDVPFDRSINPYRGCEHGCIYCFARPSHGYLGLSPGLDFETRLVARPDIWRVLDQELRRPSYTVAPMAIGTNTDPYQPIESTFKAMRKVLEVLQDFRHPVGIVTKGTMVARDLDILGPMAAAGLAHVGVTITTLDPDLSRRMEPRVPLPARRLALINELSQAGVPVRVMISPVIPGLTDHEIEPILDAAHKAGARAASWLMLRLPHEVAPLVKDWLWEHAPGRAEKVMRRLREMHGGKEYDSRFGHRMRGQGVHARMIARRFEIAARRLGLDGGLPPLDCAQFRVPLGTQDQPSLF</sequence>
<dbReference type="Gene3D" id="3.80.30.30">
    <property type="match status" value="1"/>
</dbReference>
<dbReference type="PROSITE" id="PS51918">
    <property type="entry name" value="RADICAL_SAM"/>
    <property type="match status" value="1"/>
</dbReference>
<dbReference type="InterPro" id="IPR007197">
    <property type="entry name" value="rSAM"/>
</dbReference>
<proteinExistence type="predicted"/>
<dbReference type="Proteomes" id="UP000199340">
    <property type="component" value="Unassembled WGS sequence"/>
</dbReference>
<dbReference type="AlphaFoldDB" id="A0A1G8HCI7"/>
<accession>A0A1G8HCI7</accession>
<dbReference type="InterPro" id="IPR058240">
    <property type="entry name" value="rSAM_sf"/>
</dbReference>
<evidence type="ECO:0000259" key="4">
    <source>
        <dbReference type="PROSITE" id="PS51918"/>
    </source>
</evidence>
<evidence type="ECO:0000313" key="5">
    <source>
        <dbReference type="EMBL" id="SDI04376.1"/>
    </source>
</evidence>
<keyword evidence="2" id="KW-0408">Iron</keyword>
<dbReference type="GO" id="GO:0051536">
    <property type="term" value="F:iron-sulfur cluster binding"/>
    <property type="evidence" value="ECO:0007669"/>
    <property type="project" value="UniProtKB-KW"/>
</dbReference>
<organism evidence="5 6">
    <name type="scientific">Lutimaribacter saemankumensis</name>
    <dbReference type="NCBI Taxonomy" id="490829"/>
    <lineage>
        <taxon>Bacteria</taxon>
        <taxon>Pseudomonadati</taxon>
        <taxon>Pseudomonadota</taxon>
        <taxon>Alphaproteobacteria</taxon>
        <taxon>Rhodobacterales</taxon>
        <taxon>Roseobacteraceae</taxon>
        <taxon>Lutimaribacter</taxon>
    </lineage>
</organism>
<dbReference type="PANTHER" id="PTHR43432:SF3">
    <property type="entry name" value="SLR0285 PROTEIN"/>
    <property type="match status" value="1"/>
</dbReference>
<dbReference type="SMART" id="SM00729">
    <property type="entry name" value="Elp3"/>
    <property type="match status" value="1"/>
</dbReference>
<dbReference type="InterPro" id="IPR006638">
    <property type="entry name" value="Elp3/MiaA/NifB-like_rSAM"/>
</dbReference>